<dbReference type="RefSeq" id="WP_107965868.1">
    <property type="nucleotide sequence ID" value="NZ_NWBU01000003.1"/>
</dbReference>
<dbReference type="Proteomes" id="UP000244162">
    <property type="component" value="Unassembled WGS sequence"/>
</dbReference>
<dbReference type="AlphaFoldDB" id="A0A2T5G3G9"/>
<evidence type="ECO:0000313" key="2">
    <source>
        <dbReference type="EMBL" id="PTQ13738.1"/>
    </source>
</evidence>
<feature type="coiled-coil region" evidence="1">
    <location>
        <begin position="193"/>
        <end position="220"/>
    </location>
</feature>
<keyword evidence="3" id="KW-1185">Reference proteome</keyword>
<evidence type="ECO:0008006" key="4">
    <source>
        <dbReference type="Google" id="ProtNLM"/>
    </source>
</evidence>
<sequence>MQFFDRLTLDSPRRTGDGYLAASVLVARTGIQHYAGSEVGRPDLAQVRVYRPADQVFDDKAMASFAHRPVTLDHPATPVTADNWKRLAIGQTGDEVKQEGKFIRVPMALMDAAAIKAVENGKRELSMGYSCDLKWEAGITPEGEPYDAIQTNIHANHLAVVDRARGGSNLRIGDGSQGMHILMIDGHQVADVSDAAKAAIETLQAQLADARADMARLSADLATATIAIQARDGEIAGLNARLKDGEISPARLQSLADARARLIADARKIAGDAIVVEGRTDAEIRKAAVAARLGAAATEMADAAIDGAFLALLPLGDAAPDPLRQTIINQPLHAGDSAARERRALADANDFNSWRNKAA</sequence>
<name>A0A2T5G3G9_9SPHN</name>
<dbReference type="Pfam" id="PF09979">
    <property type="entry name" value="DUF2213"/>
    <property type="match status" value="1"/>
</dbReference>
<organism evidence="2 3">
    <name type="scientific">Sphingomonas oleivorans</name>
    <dbReference type="NCBI Taxonomy" id="1735121"/>
    <lineage>
        <taxon>Bacteria</taxon>
        <taxon>Pseudomonadati</taxon>
        <taxon>Pseudomonadota</taxon>
        <taxon>Alphaproteobacteria</taxon>
        <taxon>Sphingomonadales</taxon>
        <taxon>Sphingomonadaceae</taxon>
        <taxon>Sphingomonas</taxon>
    </lineage>
</organism>
<protein>
    <recommendedName>
        <fullName evidence="4">DUF2213 domain-containing protein</fullName>
    </recommendedName>
</protein>
<evidence type="ECO:0000313" key="3">
    <source>
        <dbReference type="Proteomes" id="UP000244162"/>
    </source>
</evidence>
<comment type="caution">
    <text evidence="2">The sequence shown here is derived from an EMBL/GenBank/DDBJ whole genome shotgun (WGS) entry which is preliminary data.</text>
</comment>
<gene>
    <name evidence="2" type="ORF">CLG96_00185</name>
</gene>
<dbReference type="OrthoDB" id="7549700at2"/>
<dbReference type="PIRSF" id="PIRSF029215">
    <property type="entry name" value="UCP029215"/>
    <property type="match status" value="1"/>
</dbReference>
<reference evidence="2 3" key="1">
    <citation type="submission" date="2017-09" db="EMBL/GenBank/DDBJ databases">
        <title>Sphingomonas panjinensis sp.nov., isolated from oil-contaminated soil.</title>
        <authorList>
            <person name="Wang L."/>
            <person name="Chen L."/>
        </authorList>
    </citation>
    <scope>NUCLEOTIDE SEQUENCE [LARGE SCALE GENOMIC DNA]</scope>
    <source>
        <strain evidence="2 3">FW-11</strain>
    </source>
</reference>
<dbReference type="EMBL" id="NWBU01000003">
    <property type="protein sequence ID" value="PTQ13738.1"/>
    <property type="molecule type" value="Genomic_DNA"/>
</dbReference>
<proteinExistence type="predicted"/>
<evidence type="ECO:0000256" key="1">
    <source>
        <dbReference type="SAM" id="Coils"/>
    </source>
</evidence>
<dbReference type="InterPro" id="IPR016913">
    <property type="entry name" value="UCP029215"/>
</dbReference>
<accession>A0A2T5G3G9</accession>
<keyword evidence="1" id="KW-0175">Coiled coil</keyword>